<feature type="domain" description="Phytase-like" evidence="1">
    <location>
        <begin position="76"/>
        <end position="390"/>
    </location>
</feature>
<protein>
    <recommendedName>
        <fullName evidence="1">Phytase-like domain-containing protein</fullName>
    </recommendedName>
</protein>
<organism evidence="2 3">
    <name type="scientific">Cupriavidus plantarum</name>
    <dbReference type="NCBI Taxonomy" id="942865"/>
    <lineage>
        <taxon>Bacteria</taxon>
        <taxon>Pseudomonadati</taxon>
        <taxon>Pseudomonadota</taxon>
        <taxon>Betaproteobacteria</taxon>
        <taxon>Burkholderiales</taxon>
        <taxon>Burkholderiaceae</taxon>
        <taxon>Cupriavidus</taxon>
    </lineage>
</organism>
<dbReference type="AlphaFoldDB" id="A0A316EU22"/>
<dbReference type="PANTHER" id="PTHR37957:SF1">
    <property type="entry name" value="PHYTASE-LIKE DOMAIN-CONTAINING PROTEIN"/>
    <property type="match status" value="1"/>
</dbReference>
<evidence type="ECO:0000313" key="2">
    <source>
        <dbReference type="EMBL" id="PWK35506.1"/>
    </source>
</evidence>
<keyword evidence="3" id="KW-1185">Reference proteome</keyword>
<dbReference type="EMBL" id="QGGT01000002">
    <property type="protein sequence ID" value="PWK35506.1"/>
    <property type="molecule type" value="Genomic_DNA"/>
</dbReference>
<sequence length="408" mass="44837">MSDKMGDKMRDKKHGKIFFTMPARLNPTRLKQTLACALGALALLTAPIVQAADRAVGSLRFIGEQRIATGLMYRDTAVGGLSGLDYDAASDTWYLVSDDRSEKAPARFYTARLHLDADAFHGITLTGVSLFTQQDGKPYPSRLRQVFARGEIADFESIRIDPTDRTLWYTSEGDCITTHRDPSITHGSAAGAFISRIEPPAMLRLCHPIGSGSRFNATFEGLTFSADGRTLWVSMEGPTHEDGPLPTVESGAFGRVTEFSRDGAVLRQVAYPIDAVVPVPAQGKHGENGVSDMLAVDERRFLMIERGAAQDENGRWSNDIRLYEMDIRDATDVKDMPALREGAFKPATKRLVLNLEALSLQRLDNIEGIAWGPKLPNGHDTLVLVSDDNFHPPQVTQLLAFEVLPPVN</sequence>
<dbReference type="SUPFAM" id="SSF63829">
    <property type="entry name" value="Calcium-dependent phosphotriesterase"/>
    <property type="match status" value="1"/>
</dbReference>
<dbReference type="Proteomes" id="UP000245754">
    <property type="component" value="Unassembled WGS sequence"/>
</dbReference>
<dbReference type="PANTHER" id="PTHR37957">
    <property type="entry name" value="BLR7070 PROTEIN"/>
    <property type="match status" value="1"/>
</dbReference>
<dbReference type="RefSeq" id="WP_146208440.1">
    <property type="nucleotide sequence ID" value="NZ_QGGT01000002.1"/>
</dbReference>
<proteinExistence type="predicted"/>
<accession>A0A316EU22</accession>
<evidence type="ECO:0000259" key="1">
    <source>
        <dbReference type="Pfam" id="PF13449"/>
    </source>
</evidence>
<gene>
    <name evidence="2" type="ORF">C7419_102784</name>
</gene>
<reference evidence="2 3" key="1">
    <citation type="submission" date="2018-05" db="EMBL/GenBank/DDBJ databases">
        <title>Genomic Encyclopedia of Type Strains, Phase IV (KMG-V): Genome sequencing to study the core and pangenomes of soil and plant-associated prokaryotes.</title>
        <authorList>
            <person name="Whitman W."/>
        </authorList>
    </citation>
    <scope>NUCLEOTIDE SEQUENCE [LARGE SCALE GENOMIC DNA]</scope>
    <source>
        <strain evidence="2 3">SLV-132</strain>
    </source>
</reference>
<name>A0A316EU22_9BURK</name>
<evidence type="ECO:0000313" key="3">
    <source>
        <dbReference type="Proteomes" id="UP000245754"/>
    </source>
</evidence>
<dbReference type="Pfam" id="PF13449">
    <property type="entry name" value="Phytase-like"/>
    <property type="match status" value="1"/>
</dbReference>
<comment type="caution">
    <text evidence="2">The sequence shown here is derived from an EMBL/GenBank/DDBJ whole genome shotgun (WGS) entry which is preliminary data.</text>
</comment>
<dbReference type="InterPro" id="IPR027372">
    <property type="entry name" value="Phytase-like_dom"/>
</dbReference>